<gene>
    <name evidence="1" type="ORF">N8T08_008831</name>
</gene>
<dbReference type="EMBL" id="JAOPJF010000060">
    <property type="protein sequence ID" value="KAK1141733.1"/>
    <property type="molecule type" value="Genomic_DNA"/>
</dbReference>
<name>A0ACC3AVM9_9EURO</name>
<protein>
    <submittedName>
        <fullName evidence="1">Uncharacterized protein</fullName>
    </submittedName>
</protein>
<organism evidence="1 2">
    <name type="scientific">Aspergillus melleus</name>
    <dbReference type="NCBI Taxonomy" id="138277"/>
    <lineage>
        <taxon>Eukaryota</taxon>
        <taxon>Fungi</taxon>
        <taxon>Dikarya</taxon>
        <taxon>Ascomycota</taxon>
        <taxon>Pezizomycotina</taxon>
        <taxon>Eurotiomycetes</taxon>
        <taxon>Eurotiomycetidae</taxon>
        <taxon>Eurotiales</taxon>
        <taxon>Aspergillaceae</taxon>
        <taxon>Aspergillus</taxon>
        <taxon>Aspergillus subgen. Circumdati</taxon>
    </lineage>
</organism>
<dbReference type="Proteomes" id="UP001177260">
    <property type="component" value="Unassembled WGS sequence"/>
</dbReference>
<evidence type="ECO:0000313" key="1">
    <source>
        <dbReference type="EMBL" id="KAK1141733.1"/>
    </source>
</evidence>
<sequence length="189" mass="21071">MSQPPRQHPPSSALQDMVLFPRCHLFEIGDQPWCPTWLIAYIQSYLTRVWNLHIPPFSKTSPAGVAADIIIENLPDSSSFTFVDLCSGAGGPSSTIESILHARSKAQGTPSPRFILTDLHPHLSEWMAVAKSQENVDYVSESVDATKCKRVAPTNRKECRMFNLCFHHFDDEPARAVLRSAVESGDSFM</sequence>
<keyword evidence="2" id="KW-1185">Reference proteome</keyword>
<accession>A0ACC3AVM9</accession>
<comment type="caution">
    <text evidence="1">The sequence shown here is derived from an EMBL/GenBank/DDBJ whole genome shotgun (WGS) entry which is preliminary data.</text>
</comment>
<evidence type="ECO:0000313" key="2">
    <source>
        <dbReference type="Proteomes" id="UP001177260"/>
    </source>
</evidence>
<proteinExistence type="predicted"/>
<reference evidence="1 2" key="1">
    <citation type="journal article" date="2023" name="ACS Omega">
        <title>Identification of the Neoaspergillic Acid Biosynthesis Gene Cluster by Establishing an In Vitro CRISPR-Ribonucleoprotein Genetic System in Aspergillus melleus.</title>
        <authorList>
            <person name="Yuan B."/>
            <person name="Grau M.F."/>
            <person name="Murata R.M."/>
            <person name="Torok T."/>
            <person name="Venkateswaran K."/>
            <person name="Stajich J.E."/>
            <person name="Wang C.C.C."/>
        </authorList>
    </citation>
    <scope>NUCLEOTIDE SEQUENCE [LARGE SCALE GENOMIC DNA]</scope>
    <source>
        <strain evidence="1 2">IMV 1140</strain>
    </source>
</reference>